<name>A0A0P7ZKF2_9GAMM</name>
<dbReference type="InterPro" id="IPR008727">
    <property type="entry name" value="PAAR_motif"/>
</dbReference>
<sequence>MGIPVSLKGHYHMCPMFSGNTPHVGGGIAEGDGAFTVNGTPVALQGHKCNCKVGGPDTLSQGAPGLTVNGVPVVLQGSATAHGGVVLEGDTAVTVA</sequence>
<organism evidence="1 2">
    <name type="scientific">Marinobacter excellens HL-55</name>
    <dbReference type="NCBI Taxonomy" id="1305731"/>
    <lineage>
        <taxon>Bacteria</taxon>
        <taxon>Pseudomonadati</taxon>
        <taxon>Pseudomonadota</taxon>
        <taxon>Gammaproteobacteria</taxon>
        <taxon>Pseudomonadales</taxon>
        <taxon>Marinobacteraceae</taxon>
        <taxon>Marinobacter</taxon>
    </lineage>
</organism>
<dbReference type="EMBL" id="LJZQ01000004">
    <property type="protein sequence ID" value="KPQ29804.1"/>
    <property type="molecule type" value="Genomic_DNA"/>
</dbReference>
<gene>
    <name evidence="1" type="ORF">HLUCCX14_04045</name>
</gene>
<dbReference type="Pfam" id="PF05488">
    <property type="entry name" value="PAAR_motif"/>
    <property type="match status" value="1"/>
</dbReference>
<dbReference type="Proteomes" id="UP000050416">
    <property type="component" value="Unassembled WGS sequence"/>
</dbReference>
<comment type="caution">
    <text evidence="1">The sequence shown here is derived from an EMBL/GenBank/DDBJ whole genome shotgun (WGS) entry which is preliminary data.</text>
</comment>
<dbReference type="OrthoDB" id="9807902at2"/>
<dbReference type="PATRIC" id="fig|1305731.5.peg.2905"/>
<proteinExistence type="predicted"/>
<reference evidence="1 2" key="1">
    <citation type="submission" date="2015-09" db="EMBL/GenBank/DDBJ databases">
        <title>Identification and resolution of microdiversity through metagenomic sequencing of parallel consortia.</title>
        <authorList>
            <person name="Nelson W.C."/>
            <person name="Romine M.F."/>
            <person name="Lindemann S.R."/>
        </authorList>
    </citation>
    <scope>NUCLEOTIDE SEQUENCE [LARGE SCALE GENOMIC DNA]</scope>
    <source>
        <strain evidence="1">HL-55</strain>
    </source>
</reference>
<evidence type="ECO:0008006" key="3">
    <source>
        <dbReference type="Google" id="ProtNLM"/>
    </source>
</evidence>
<dbReference type="STRING" id="1305731.GCA_000934705_03517"/>
<accession>A0A0P7ZKF2</accession>
<evidence type="ECO:0000313" key="1">
    <source>
        <dbReference type="EMBL" id="KPQ29804.1"/>
    </source>
</evidence>
<dbReference type="AlphaFoldDB" id="A0A0P7ZKF2"/>
<evidence type="ECO:0000313" key="2">
    <source>
        <dbReference type="Proteomes" id="UP000050416"/>
    </source>
</evidence>
<protein>
    <recommendedName>
        <fullName evidence="3">PAAR motif</fullName>
    </recommendedName>
</protein>
<dbReference type="Gene3D" id="2.60.200.60">
    <property type="match status" value="1"/>
</dbReference>